<feature type="compositionally biased region" description="Polar residues" evidence="1">
    <location>
        <begin position="249"/>
        <end position="269"/>
    </location>
</feature>
<dbReference type="AlphaFoldDB" id="A0A0J9XI49"/>
<protein>
    <submittedName>
        <fullName evidence="2">Uncharacterized protein</fullName>
    </submittedName>
</protein>
<feature type="region of interest" description="Disordered" evidence="1">
    <location>
        <begin position="245"/>
        <end position="269"/>
    </location>
</feature>
<keyword evidence="3" id="KW-1185">Reference proteome</keyword>
<evidence type="ECO:0000313" key="2">
    <source>
        <dbReference type="EMBL" id="CDO57244.1"/>
    </source>
</evidence>
<evidence type="ECO:0000256" key="1">
    <source>
        <dbReference type="SAM" id="MobiDB-lite"/>
    </source>
</evidence>
<name>A0A0J9XI49_GEOCN</name>
<feature type="compositionally biased region" description="Polar residues" evidence="1">
    <location>
        <begin position="365"/>
        <end position="376"/>
    </location>
</feature>
<gene>
    <name evidence="2" type="ORF">BN980_GECA19s02067g</name>
</gene>
<organism evidence="2 3">
    <name type="scientific">Geotrichum candidum</name>
    <name type="common">Oospora lactis</name>
    <name type="synonym">Dipodascus geotrichum</name>
    <dbReference type="NCBI Taxonomy" id="1173061"/>
    <lineage>
        <taxon>Eukaryota</taxon>
        <taxon>Fungi</taxon>
        <taxon>Dikarya</taxon>
        <taxon>Ascomycota</taxon>
        <taxon>Saccharomycotina</taxon>
        <taxon>Dipodascomycetes</taxon>
        <taxon>Dipodascales</taxon>
        <taxon>Dipodascaceae</taxon>
        <taxon>Geotrichum</taxon>
    </lineage>
</organism>
<dbReference type="EMBL" id="CCBN010000019">
    <property type="protein sequence ID" value="CDO57244.1"/>
    <property type="molecule type" value="Genomic_DNA"/>
</dbReference>
<proteinExistence type="predicted"/>
<accession>A0A0J9XI49</accession>
<evidence type="ECO:0000313" key="3">
    <source>
        <dbReference type="Proteomes" id="UP000242525"/>
    </source>
</evidence>
<feature type="compositionally biased region" description="Low complexity" evidence="1">
    <location>
        <begin position="353"/>
        <end position="364"/>
    </location>
</feature>
<sequence length="413" mass="45907">MCRLVYKINADCQIFCSLSLHHFSFSLLTTHCRNYLGISTFIRRYPLPSHPPLFIMSLDGVLTKTTENYKKFYDYLAQNYSRFTNIEDRSRVCKELEEVIYMLLLLILAEDDDTTDNPNDIGMLYDTLKVLVQLYNNVVEDKKGSELLQHPEVHKLLGGSNNGGGLLTSLDASPSQQHEQNQNSLPIDDFYVGLGDLDFNPALLNTVPSIKSEPIKKEYGVEPSETGTNNHEFSPKLQTTPSMAEMFSPHSSGSAVPNSGADSNTGINSKDLNFASNQFTASQPEFSLNQIYNQYFPTNSNLPQDSDELPDLTSGARLIHEKEPDSLAAIIDTFNTITPNNSNETSNSISAANTTNGGSNLGNNHITSSPHHGTANTLLANLDDHQDHFQLFGASQQLPHQFEPLPYNSDFEF</sequence>
<reference evidence="2" key="1">
    <citation type="submission" date="2014-03" db="EMBL/GenBank/DDBJ databases">
        <authorList>
            <person name="Casaregola S."/>
        </authorList>
    </citation>
    <scope>NUCLEOTIDE SEQUENCE [LARGE SCALE GENOMIC DNA]</scope>
    <source>
        <strain evidence="2">CLIB 918</strain>
    </source>
</reference>
<feature type="region of interest" description="Disordered" evidence="1">
    <location>
        <begin position="351"/>
        <end position="376"/>
    </location>
</feature>
<comment type="caution">
    <text evidence="2">The sequence shown here is derived from an EMBL/GenBank/DDBJ whole genome shotgun (WGS) entry which is preliminary data.</text>
</comment>
<dbReference type="Proteomes" id="UP000242525">
    <property type="component" value="Unassembled WGS sequence"/>
</dbReference>